<dbReference type="RefSeq" id="WP_093390871.1">
    <property type="nucleotide sequence ID" value="NZ_FOTW01000037.1"/>
</dbReference>
<proteinExistence type="predicted"/>
<evidence type="ECO:0000313" key="4">
    <source>
        <dbReference type="Proteomes" id="UP000199470"/>
    </source>
</evidence>
<keyword evidence="4" id="KW-1185">Reference proteome</keyword>
<dbReference type="GO" id="GO:0016747">
    <property type="term" value="F:acyltransferase activity, transferring groups other than amino-acyl groups"/>
    <property type="evidence" value="ECO:0007669"/>
    <property type="project" value="InterPro"/>
</dbReference>
<evidence type="ECO:0000256" key="1">
    <source>
        <dbReference type="SAM" id="MobiDB-lite"/>
    </source>
</evidence>
<dbReference type="Gene3D" id="3.40.630.30">
    <property type="match status" value="1"/>
</dbReference>
<dbReference type="InterPro" id="IPR016181">
    <property type="entry name" value="Acyl_CoA_acyltransferase"/>
</dbReference>
<dbReference type="STRING" id="758825.SAMN02982985_05488"/>
<name>A0A1I4U4X6_9BURK</name>
<evidence type="ECO:0000313" key="3">
    <source>
        <dbReference type="EMBL" id="SFM83969.1"/>
    </source>
</evidence>
<protein>
    <submittedName>
        <fullName evidence="3">Diamine N-acetyltransferase</fullName>
    </submittedName>
</protein>
<gene>
    <name evidence="3" type="ORF">SAMN02982985_05488</name>
</gene>
<dbReference type="PROSITE" id="PS51186">
    <property type="entry name" value="GNAT"/>
    <property type="match status" value="1"/>
</dbReference>
<dbReference type="OrthoDB" id="9799092at2"/>
<feature type="region of interest" description="Disordered" evidence="1">
    <location>
        <begin position="154"/>
        <end position="173"/>
    </location>
</feature>
<dbReference type="AlphaFoldDB" id="A0A1I4U4X6"/>
<feature type="domain" description="N-acetyltransferase" evidence="2">
    <location>
        <begin position="2"/>
        <end position="155"/>
    </location>
</feature>
<dbReference type="SUPFAM" id="SSF55729">
    <property type="entry name" value="Acyl-CoA N-acyltransferases (Nat)"/>
    <property type="match status" value="1"/>
</dbReference>
<accession>A0A1I4U4X6</accession>
<dbReference type="InterPro" id="IPR000182">
    <property type="entry name" value="GNAT_dom"/>
</dbReference>
<organism evidence="3 4">
    <name type="scientific">Rugamonas rubra</name>
    <dbReference type="NCBI Taxonomy" id="758825"/>
    <lineage>
        <taxon>Bacteria</taxon>
        <taxon>Pseudomonadati</taxon>
        <taxon>Pseudomonadota</taxon>
        <taxon>Betaproteobacteria</taxon>
        <taxon>Burkholderiales</taxon>
        <taxon>Oxalobacteraceae</taxon>
        <taxon>Telluria group</taxon>
        <taxon>Rugamonas</taxon>
    </lineage>
</organism>
<reference evidence="3 4" key="1">
    <citation type="submission" date="2016-10" db="EMBL/GenBank/DDBJ databases">
        <authorList>
            <person name="de Groot N.N."/>
        </authorList>
    </citation>
    <scope>NUCLEOTIDE SEQUENCE [LARGE SCALE GENOMIC DNA]</scope>
    <source>
        <strain evidence="3 4">ATCC 43154</strain>
    </source>
</reference>
<evidence type="ECO:0000259" key="2">
    <source>
        <dbReference type="PROSITE" id="PS51186"/>
    </source>
</evidence>
<keyword evidence="3" id="KW-0808">Transferase</keyword>
<dbReference type="Proteomes" id="UP000199470">
    <property type="component" value="Unassembled WGS sequence"/>
</dbReference>
<sequence length="173" mass="19425">MLRLKRINKNNWEDCVALRVSREQKKFIAANLYSIAEAQFLPGFKATGIYLKQEMIGFALYGIDPDDGNYWLYRLMIDKAQQRQGHARIALQEIIKTLAKGTPAAPKLMVGYHVDNLAAHRLYESVGFRAEGLAPWGEKIAGFHLASPPLALERPRSAQQGLSRSKNVDFPGV</sequence>
<dbReference type="Pfam" id="PF00583">
    <property type="entry name" value="Acetyltransf_1"/>
    <property type="match status" value="1"/>
</dbReference>
<dbReference type="EMBL" id="FOTW01000037">
    <property type="protein sequence ID" value="SFM83969.1"/>
    <property type="molecule type" value="Genomic_DNA"/>
</dbReference>